<keyword evidence="1" id="KW-0507">mRNA processing</keyword>
<accession>A0A9Q3PH33</accession>
<dbReference type="AlphaFoldDB" id="A0A9Q3PH33"/>
<evidence type="ECO:0000256" key="3">
    <source>
        <dbReference type="SAM" id="MobiDB-lite"/>
    </source>
</evidence>
<dbReference type="GO" id="GO:0003676">
    <property type="term" value="F:nucleic acid binding"/>
    <property type="evidence" value="ECO:0007669"/>
    <property type="project" value="InterPro"/>
</dbReference>
<evidence type="ECO:0000313" key="6">
    <source>
        <dbReference type="Proteomes" id="UP000765509"/>
    </source>
</evidence>
<dbReference type="Proteomes" id="UP000765509">
    <property type="component" value="Unassembled WGS sequence"/>
</dbReference>
<dbReference type="SUPFAM" id="SSF57756">
    <property type="entry name" value="Retrovirus zinc finger-like domains"/>
    <property type="match status" value="1"/>
</dbReference>
<keyword evidence="6" id="KW-1185">Reference proteome</keyword>
<proteinExistence type="predicted"/>
<comment type="caution">
    <text evidence="5">The sequence shown here is derived from an EMBL/GenBank/DDBJ whole genome shotgun (WGS) entry which is preliminary data.</text>
</comment>
<feature type="region of interest" description="Disordered" evidence="3">
    <location>
        <begin position="366"/>
        <end position="411"/>
    </location>
</feature>
<keyword evidence="2" id="KW-0479">Metal-binding</keyword>
<dbReference type="GO" id="GO:0008270">
    <property type="term" value="F:zinc ion binding"/>
    <property type="evidence" value="ECO:0007669"/>
    <property type="project" value="UniProtKB-KW"/>
</dbReference>
<dbReference type="InterPro" id="IPR036875">
    <property type="entry name" value="Znf_CCHC_sf"/>
</dbReference>
<evidence type="ECO:0000256" key="1">
    <source>
        <dbReference type="ARBA" id="ARBA00022664"/>
    </source>
</evidence>
<evidence type="ECO:0000256" key="2">
    <source>
        <dbReference type="PROSITE-ProRule" id="PRU00047"/>
    </source>
</evidence>
<dbReference type="Pfam" id="PF00098">
    <property type="entry name" value="zf-CCHC"/>
    <property type="match status" value="1"/>
</dbReference>
<dbReference type="PROSITE" id="PS50158">
    <property type="entry name" value="ZF_CCHC"/>
    <property type="match status" value="1"/>
</dbReference>
<dbReference type="OrthoDB" id="8026949at2759"/>
<protein>
    <recommendedName>
        <fullName evidence="4">CCHC-type domain-containing protein</fullName>
    </recommendedName>
</protein>
<keyword evidence="2" id="KW-0862">Zinc</keyword>
<gene>
    <name evidence="5" type="ORF">O181_101408</name>
</gene>
<dbReference type="Gene3D" id="4.10.60.10">
    <property type="entry name" value="Zinc finger, CCHC-type"/>
    <property type="match status" value="1"/>
</dbReference>
<feature type="compositionally biased region" description="Acidic residues" evidence="3">
    <location>
        <begin position="369"/>
        <end position="379"/>
    </location>
</feature>
<name>A0A9Q3PH33_9BASI</name>
<feature type="domain" description="CCHC-type" evidence="4">
    <location>
        <begin position="342"/>
        <end position="357"/>
    </location>
</feature>
<evidence type="ECO:0000259" key="4">
    <source>
        <dbReference type="PROSITE" id="PS50158"/>
    </source>
</evidence>
<sequence length="411" mass="48042">MSQYAEKNQNQFAELEASHERMKRLTASMDKVVKTLQEGHPQLSKASEETNKRLNKVFEEQNYSRRDRDCLDTDINKLFNVYHKINPQPQGNVKDNPYNTDDIKTDAMLVNKAISPSQYQDWDNMSYSEKEALKQLPEASSWPNLSGTGEYDHMELIDYIDGLFIDVPSIPDYWITTRLKTAFKGHASIWCTEMKEIHGRRNWPWWKSQIIQKYSNGTSIWKKTMSFENDKYSMDKDPYELCLRQYKRLKAIDPQMKIQMRNHKILTQLPGELEHAVKCRCNQNCTLDDIANTLQDVRKRTNIGKFTPYNSSGFKEKQPFRVEFKDKPKERVSEVAKKRNFCHNCGSTDHYVNNCPKAKKTLYAIEKVPEEEAPTEDSESDSKGDAIREPSDDDQDPSKEFLVEYQEETPL</sequence>
<feature type="compositionally biased region" description="Basic and acidic residues" evidence="3">
    <location>
        <begin position="380"/>
        <end position="402"/>
    </location>
</feature>
<dbReference type="EMBL" id="AVOT02071389">
    <property type="protein sequence ID" value="MBW0561693.1"/>
    <property type="molecule type" value="Genomic_DNA"/>
</dbReference>
<organism evidence="5 6">
    <name type="scientific">Austropuccinia psidii MF-1</name>
    <dbReference type="NCBI Taxonomy" id="1389203"/>
    <lineage>
        <taxon>Eukaryota</taxon>
        <taxon>Fungi</taxon>
        <taxon>Dikarya</taxon>
        <taxon>Basidiomycota</taxon>
        <taxon>Pucciniomycotina</taxon>
        <taxon>Pucciniomycetes</taxon>
        <taxon>Pucciniales</taxon>
        <taxon>Sphaerophragmiaceae</taxon>
        <taxon>Austropuccinia</taxon>
    </lineage>
</organism>
<dbReference type="GO" id="GO:0006397">
    <property type="term" value="P:mRNA processing"/>
    <property type="evidence" value="ECO:0007669"/>
    <property type="project" value="UniProtKB-KW"/>
</dbReference>
<evidence type="ECO:0000313" key="5">
    <source>
        <dbReference type="EMBL" id="MBW0561693.1"/>
    </source>
</evidence>
<dbReference type="InterPro" id="IPR001878">
    <property type="entry name" value="Znf_CCHC"/>
</dbReference>
<keyword evidence="2" id="KW-0863">Zinc-finger</keyword>
<reference evidence="5" key="1">
    <citation type="submission" date="2021-03" db="EMBL/GenBank/DDBJ databases">
        <title>Draft genome sequence of rust myrtle Austropuccinia psidii MF-1, a brazilian biotype.</title>
        <authorList>
            <person name="Quecine M.C."/>
            <person name="Pachon D.M.R."/>
            <person name="Bonatelli M.L."/>
            <person name="Correr F.H."/>
            <person name="Franceschini L.M."/>
            <person name="Leite T.F."/>
            <person name="Margarido G.R.A."/>
            <person name="Almeida C.A."/>
            <person name="Ferrarezi J.A."/>
            <person name="Labate C.A."/>
        </authorList>
    </citation>
    <scope>NUCLEOTIDE SEQUENCE</scope>
    <source>
        <strain evidence="5">MF-1</strain>
    </source>
</reference>